<dbReference type="GO" id="GO:0005789">
    <property type="term" value="C:endoplasmic reticulum membrane"/>
    <property type="evidence" value="ECO:0007669"/>
    <property type="project" value="TreeGrafter"/>
</dbReference>
<evidence type="ECO:0000256" key="9">
    <source>
        <dbReference type="ARBA" id="ARBA00023160"/>
    </source>
</evidence>
<dbReference type="GO" id="GO:0034625">
    <property type="term" value="P:fatty acid elongation, monounsaturated fatty acid"/>
    <property type="evidence" value="ECO:0007669"/>
    <property type="project" value="TreeGrafter"/>
</dbReference>
<evidence type="ECO:0000256" key="2">
    <source>
        <dbReference type="ARBA" id="ARBA00022516"/>
    </source>
</evidence>
<dbReference type="AlphaFoldDB" id="A0A7R9KGL2"/>
<evidence type="ECO:0000256" key="10">
    <source>
        <dbReference type="RuleBase" id="RU361115"/>
    </source>
</evidence>
<keyword evidence="8 10" id="KW-0472">Membrane</keyword>
<name>A0A7R9KGL2_9ACAR</name>
<keyword evidence="4 10" id="KW-0812">Transmembrane</keyword>
<organism evidence="11">
    <name type="scientific">Medioppia subpectinata</name>
    <dbReference type="NCBI Taxonomy" id="1979941"/>
    <lineage>
        <taxon>Eukaryota</taxon>
        <taxon>Metazoa</taxon>
        <taxon>Ecdysozoa</taxon>
        <taxon>Arthropoda</taxon>
        <taxon>Chelicerata</taxon>
        <taxon>Arachnida</taxon>
        <taxon>Acari</taxon>
        <taxon>Acariformes</taxon>
        <taxon>Sarcoptiformes</taxon>
        <taxon>Oribatida</taxon>
        <taxon>Brachypylina</taxon>
        <taxon>Oppioidea</taxon>
        <taxon>Oppiidae</taxon>
        <taxon>Medioppia</taxon>
    </lineage>
</organism>
<dbReference type="Proteomes" id="UP000759131">
    <property type="component" value="Unassembled WGS sequence"/>
</dbReference>
<dbReference type="GO" id="GO:0034626">
    <property type="term" value="P:fatty acid elongation, polyunsaturated fatty acid"/>
    <property type="evidence" value="ECO:0007669"/>
    <property type="project" value="TreeGrafter"/>
</dbReference>
<keyword evidence="12" id="KW-1185">Reference proteome</keyword>
<dbReference type="EMBL" id="CAJPIZ010001259">
    <property type="protein sequence ID" value="CAG2103169.1"/>
    <property type="molecule type" value="Genomic_DNA"/>
</dbReference>
<dbReference type="OrthoDB" id="10259681at2759"/>
<sequence length="295" mass="34022">MDSLSPNYSFVFRFERDFDYKPRAQWMATNWTQAFYWSAAYLAVVFGGQHLMSRRKPFGLRTALVVWNLCLALFSVAGTLRTVPELVHVVRHLGFERSVCSNSFHTSVPVASFWSWLFILSKAPELGDTVFVVLRKQRLLFLHYYHHVTVLLFTWYSYADEASAGRWYIDMNYSVHALMYSYYALRALGFRVHRAVAMTITSAQIAQMLVGSKRRNHSNHNTINTLSIAAYVTAYALRAKLADAECRISLSTIVAGLAMYFSYFLLFANFFIKTYFKKSCGRSWRTPSAASRCRQ</sequence>
<feature type="transmembrane region" description="Helical" evidence="10">
    <location>
        <begin position="223"/>
        <end position="242"/>
    </location>
</feature>
<dbReference type="EC" id="2.3.1.199" evidence="10"/>
<dbReference type="Pfam" id="PF01151">
    <property type="entry name" value="ELO"/>
    <property type="match status" value="1"/>
</dbReference>
<keyword evidence="9 10" id="KW-0275">Fatty acid biosynthesis</keyword>
<dbReference type="EMBL" id="OC855834">
    <property type="protein sequence ID" value="CAD7622739.1"/>
    <property type="molecule type" value="Genomic_DNA"/>
</dbReference>
<dbReference type="PANTHER" id="PTHR11157">
    <property type="entry name" value="FATTY ACID ACYL TRANSFERASE-RELATED"/>
    <property type="match status" value="1"/>
</dbReference>
<dbReference type="GO" id="GO:0030148">
    <property type="term" value="P:sphingolipid biosynthetic process"/>
    <property type="evidence" value="ECO:0007669"/>
    <property type="project" value="TreeGrafter"/>
</dbReference>
<keyword evidence="6 10" id="KW-1133">Transmembrane helix</keyword>
<feature type="transmembrane region" description="Helical" evidence="10">
    <location>
        <begin position="64"/>
        <end position="83"/>
    </location>
</feature>
<feature type="transmembrane region" description="Helical" evidence="10">
    <location>
        <begin position="34"/>
        <end position="52"/>
    </location>
</feature>
<reference evidence="11" key="1">
    <citation type="submission" date="2020-11" db="EMBL/GenBank/DDBJ databases">
        <authorList>
            <person name="Tran Van P."/>
        </authorList>
    </citation>
    <scope>NUCLEOTIDE SEQUENCE</scope>
</reference>
<evidence type="ECO:0000256" key="6">
    <source>
        <dbReference type="ARBA" id="ARBA00022989"/>
    </source>
</evidence>
<dbReference type="GO" id="GO:0042761">
    <property type="term" value="P:very long-chain fatty acid biosynthetic process"/>
    <property type="evidence" value="ECO:0007669"/>
    <property type="project" value="TreeGrafter"/>
</dbReference>
<dbReference type="GO" id="GO:0009922">
    <property type="term" value="F:fatty acid elongase activity"/>
    <property type="evidence" value="ECO:0007669"/>
    <property type="project" value="UniProtKB-EC"/>
</dbReference>
<evidence type="ECO:0000256" key="4">
    <source>
        <dbReference type="ARBA" id="ARBA00022692"/>
    </source>
</evidence>
<evidence type="ECO:0000313" key="12">
    <source>
        <dbReference type="Proteomes" id="UP000759131"/>
    </source>
</evidence>
<gene>
    <name evidence="11" type="ORF">OSB1V03_LOCUS3202</name>
</gene>
<feature type="transmembrane region" description="Helical" evidence="10">
    <location>
        <begin position="141"/>
        <end position="159"/>
    </location>
</feature>
<dbReference type="GO" id="GO:0019367">
    <property type="term" value="P:fatty acid elongation, saturated fatty acid"/>
    <property type="evidence" value="ECO:0007669"/>
    <property type="project" value="TreeGrafter"/>
</dbReference>
<evidence type="ECO:0000256" key="3">
    <source>
        <dbReference type="ARBA" id="ARBA00022679"/>
    </source>
</evidence>
<keyword evidence="7 10" id="KW-0443">Lipid metabolism</keyword>
<evidence type="ECO:0000256" key="7">
    <source>
        <dbReference type="ARBA" id="ARBA00023098"/>
    </source>
</evidence>
<proteinExistence type="inferred from homology"/>
<keyword evidence="3 10" id="KW-0808">Transferase</keyword>
<comment type="subcellular location">
    <subcellularLocation>
        <location evidence="1">Membrane</location>
        <topology evidence="1">Multi-pass membrane protein</topology>
    </subcellularLocation>
</comment>
<evidence type="ECO:0000256" key="8">
    <source>
        <dbReference type="ARBA" id="ARBA00023136"/>
    </source>
</evidence>
<protein>
    <recommendedName>
        <fullName evidence="10">Elongation of very long chain fatty acids protein</fullName>
        <ecNumber evidence="10">2.3.1.199</ecNumber>
    </recommendedName>
    <alternativeName>
        <fullName evidence="10">Very-long-chain 3-oxoacyl-CoA synthase</fullName>
    </alternativeName>
</protein>
<keyword evidence="5 10" id="KW-0276">Fatty acid metabolism</keyword>
<dbReference type="PROSITE" id="PS01188">
    <property type="entry name" value="ELO"/>
    <property type="match status" value="1"/>
</dbReference>
<evidence type="ECO:0000256" key="1">
    <source>
        <dbReference type="ARBA" id="ARBA00004141"/>
    </source>
</evidence>
<dbReference type="PANTHER" id="PTHR11157:SF17">
    <property type="entry name" value="ELONGATION OF VERY LONG CHAIN FATTY ACIDS PROTEIN 6"/>
    <property type="match status" value="1"/>
</dbReference>
<feature type="transmembrane region" description="Helical" evidence="10">
    <location>
        <begin position="165"/>
        <end position="185"/>
    </location>
</feature>
<comment type="similarity">
    <text evidence="10">Belongs to the ELO family.</text>
</comment>
<accession>A0A7R9KGL2</accession>
<dbReference type="InterPro" id="IPR030457">
    <property type="entry name" value="ELO_CS"/>
</dbReference>
<evidence type="ECO:0000313" key="11">
    <source>
        <dbReference type="EMBL" id="CAD7622739.1"/>
    </source>
</evidence>
<keyword evidence="2 10" id="KW-0444">Lipid biosynthesis</keyword>
<feature type="transmembrane region" description="Helical" evidence="10">
    <location>
        <begin position="248"/>
        <end position="272"/>
    </location>
</feature>
<evidence type="ECO:0000256" key="5">
    <source>
        <dbReference type="ARBA" id="ARBA00022832"/>
    </source>
</evidence>
<dbReference type="InterPro" id="IPR002076">
    <property type="entry name" value="ELO_fam"/>
</dbReference>
<comment type="catalytic activity">
    <reaction evidence="10">
        <text>a very-long-chain acyl-CoA + malonyl-CoA + H(+) = a very-long-chain 3-oxoacyl-CoA + CO2 + CoA</text>
        <dbReference type="Rhea" id="RHEA:32727"/>
        <dbReference type="ChEBI" id="CHEBI:15378"/>
        <dbReference type="ChEBI" id="CHEBI:16526"/>
        <dbReference type="ChEBI" id="CHEBI:57287"/>
        <dbReference type="ChEBI" id="CHEBI:57384"/>
        <dbReference type="ChEBI" id="CHEBI:90725"/>
        <dbReference type="ChEBI" id="CHEBI:90736"/>
        <dbReference type="EC" id="2.3.1.199"/>
    </reaction>
</comment>